<dbReference type="InterPro" id="IPR026030">
    <property type="entry name" value="Pur-cyt_permease_Fcy2/21/22"/>
</dbReference>
<name>A0A9Q9EIP8_9PEZI</name>
<dbReference type="FunFam" id="1.10.4160.10:FF:000002">
    <property type="entry name" value="Purine-cytosine permease fcyB"/>
    <property type="match status" value="1"/>
</dbReference>
<dbReference type="GO" id="GO:0015851">
    <property type="term" value="P:nucleobase transport"/>
    <property type="evidence" value="ECO:0007669"/>
    <property type="project" value="UniProtKB-ARBA"/>
</dbReference>
<evidence type="ECO:0000256" key="2">
    <source>
        <dbReference type="ARBA" id="ARBA00008974"/>
    </source>
</evidence>
<dbReference type="EMBL" id="CP099420">
    <property type="protein sequence ID" value="USW51272.1"/>
    <property type="molecule type" value="Genomic_DNA"/>
</dbReference>
<gene>
    <name evidence="10" type="ORF">Slin15195_G045910</name>
</gene>
<accession>A0A9Q9EIP8</accession>
<dbReference type="PANTHER" id="PTHR31806">
    <property type="entry name" value="PURINE-CYTOSINE PERMEASE FCY2-RELATED"/>
    <property type="match status" value="1"/>
</dbReference>
<feature type="transmembrane region" description="Helical" evidence="9">
    <location>
        <begin position="75"/>
        <end position="95"/>
    </location>
</feature>
<feature type="transmembrane region" description="Helical" evidence="9">
    <location>
        <begin position="446"/>
        <end position="469"/>
    </location>
</feature>
<comment type="subcellular location">
    <subcellularLocation>
        <location evidence="1">Membrane</location>
        <topology evidence="1">Multi-pass membrane protein</topology>
    </subcellularLocation>
</comment>
<organism evidence="10 11">
    <name type="scientific">Septoria linicola</name>
    <dbReference type="NCBI Taxonomy" id="215465"/>
    <lineage>
        <taxon>Eukaryota</taxon>
        <taxon>Fungi</taxon>
        <taxon>Dikarya</taxon>
        <taxon>Ascomycota</taxon>
        <taxon>Pezizomycotina</taxon>
        <taxon>Dothideomycetes</taxon>
        <taxon>Dothideomycetidae</taxon>
        <taxon>Mycosphaerellales</taxon>
        <taxon>Mycosphaerellaceae</taxon>
        <taxon>Septoria</taxon>
    </lineage>
</organism>
<feature type="transmembrane region" description="Helical" evidence="9">
    <location>
        <begin position="381"/>
        <end position="399"/>
    </location>
</feature>
<feature type="transmembrane region" description="Helical" evidence="9">
    <location>
        <begin position="189"/>
        <end position="210"/>
    </location>
</feature>
<dbReference type="Pfam" id="PF02133">
    <property type="entry name" value="Transp_cyt_pur"/>
    <property type="match status" value="1"/>
</dbReference>
<keyword evidence="3 8" id="KW-0813">Transport</keyword>
<feature type="transmembrane region" description="Helical" evidence="9">
    <location>
        <begin position="256"/>
        <end position="277"/>
    </location>
</feature>
<feature type="transmembrane region" description="Helical" evidence="9">
    <location>
        <begin position="405"/>
        <end position="425"/>
    </location>
</feature>
<proteinExistence type="inferred from homology"/>
<dbReference type="AlphaFoldDB" id="A0A9Q9EIP8"/>
<feature type="transmembrane region" description="Helical" evidence="9">
    <location>
        <begin position="217"/>
        <end position="236"/>
    </location>
</feature>
<dbReference type="GO" id="GO:0005886">
    <property type="term" value="C:plasma membrane"/>
    <property type="evidence" value="ECO:0007669"/>
    <property type="project" value="TreeGrafter"/>
</dbReference>
<keyword evidence="5 9" id="KW-0812">Transmembrane</keyword>
<dbReference type="PANTHER" id="PTHR31806:SF16">
    <property type="entry name" value="PURINE-CYTOSINE TRANSPORTER (EUROFUNG)"/>
    <property type="match status" value="1"/>
</dbReference>
<evidence type="ECO:0000256" key="8">
    <source>
        <dbReference type="PIRNR" id="PIRNR002744"/>
    </source>
</evidence>
<evidence type="ECO:0000256" key="5">
    <source>
        <dbReference type="ARBA" id="ARBA00022692"/>
    </source>
</evidence>
<evidence type="ECO:0000256" key="1">
    <source>
        <dbReference type="ARBA" id="ARBA00004141"/>
    </source>
</evidence>
<keyword evidence="7 8" id="KW-0472">Membrane</keyword>
<dbReference type="InterPro" id="IPR001248">
    <property type="entry name" value="Pur-cyt_permease"/>
</dbReference>
<keyword evidence="4" id="KW-0597">Phosphoprotein</keyword>
<protein>
    <submittedName>
        <fullName evidence="10">Purine-cytosine permease</fullName>
    </submittedName>
</protein>
<sequence>MSSSTDIEKHDAKLPVVDDQTIASDEALSINEGHVYDTKMSWWKRHWHTIRSDFTETRGIDRVPPDQRQPGNFSAYVQMISLWLSANLTANHVALGLLGPSIYGLSFLDSALCATFGVMVGCACTGYMSTFGPQSGNRTMIIARYSMGWWPSRICVVLNLVIMLGYGMIDCVVGGQMLSAIAGGNVSVIVGVIIVAVITWSVTVIGLPVLEKYERYGWIPQACVLLILAGCAGPYFDVSASSVGTTKTIVGNRLSIFALCLSAPSAWAPAGADFYVYFDQRTSKKLTFFLTWLGETLGYVICLYLGIGLATGLEGRADWTDADDVGPGAVLVAGFNGLGAFGHFCACIMMLGVIANNVLGTYACGLGFQCLGSWPLKVPRMVWNTFSVVVYTICAAVGRNCLYDIFQNFLSLMGYWVAIWIVITLQDQLIFRRRSGYTWEDWNDSARLPVGLAALATFIIGWAGAVLGMNQVYFMGPVASLIGDDGTDIGLFIGSSWAALVYPPLRALEKKAIGR</sequence>
<dbReference type="GO" id="GO:0000329">
    <property type="term" value="C:fungal-type vacuole membrane"/>
    <property type="evidence" value="ECO:0007669"/>
    <property type="project" value="TreeGrafter"/>
</dbReference>
<dbReference type="OrthoDB" id="5428495at2759"/>
<evidence type="ECO:0000256" key="3">
    <source>
        <dbReference type="ARBA" id="ARBA00022448"/>
    </source>
</evidence>
<feature type="transmembrane region" description="Helical" evidence="9">
    <location>
        <begin position="107"/>
        <end position="129"/>
    </location>
</feature>
<keyword evidence="6 9" id="KW-1133">Transmembrane helix</keyword>
<dbReference type="Proteomes" id="UP001056384">
    <property type="component" value="Chromosome 3"/>
</dbReference>
<keyword evidence="11" id="KW-1185">Reference proteome</keyword>
<evidence type="ECO:0000256" key="4">
    <source>
        <dbReference type="ARBA" id="ARBA00022553"/>
    </source>
</evidence>
<dbReference type="Gene3D" id="1.10.4160.10">
    <property type="entry name" value="Hydantoin permease"/>
    <property type="match status" value="1"/>
</dbReference>
<feature type="transmembrane region" description="Helical" evidence="9">
    <location>
        <begin position="289"/>
        <end position="310"/>
    </location>
</feature>
<dbReference type="PIRSF" id="PIRSF002744">
    <property type="entry name" value="Pur-cyt_permease"/>
    <property type="match status" value="1"/>
</dbReference>
<evidence type="ECO:0000256" key="9">
    <source>
        <dbReference type="SAM" id="Phobius"/>
    </source>
</evidence>
<evidence type="ECO:0000313" key="10">
    <source>
        <dbReference type="EMBL" id="USW51272.1"/>
    </source>
</evidence>
<feature type="transmembrane region" description="Helical" evidence="9">
    <location>
        <begin position="330"/>
        <end position="360"/>
    </location>
</feature>
<evidence type="ECO:0000256" key="7">
    <source>
        <dbReference type="ARBA" id="ARBA00023136"/>
    </source>
</evidence>
<reference evidence="10" key="1">
    <citation type="submission" date="2022-06" db="EMBL/GenBank/DDBJ databases">
        <title>Complete genome sequences of two strains of the flax pathogen Septoria linicola.</title>
        <authorList>
            <person name="Lapalu N."/>
            <person name="Simon A."/>
            <person name="Demenou B."/>
            <person name="Paumier D."/>
            <person name="Guillot M.-P."/>
            <person name="Gout L."/>
            <person name="Valade R."/>
        </authorList>
    </citation>
    <scope>NUCLEOTIDE SEQUENCE</scope>
    <source>
        <strain evidence="10">SE15195</strain>
    </source>
</reference>
<evidence type="ECO:0000313" key="11">
    <source>
        <dbReference type="Proteomes" id="UP001056384"/>
    </source>
</evidence>
<evidence type="ECO:0000256" key="6">
    <source>
        <dbReference type="ARBA" id="ARBA00022989"/>
    </source>
</evidence>
<comment type="similarity">
    <text evidence="2 8">Belongs to the purine-cytosine permease (2.A.39) family.</text>
</comment>
<dbReference type="GO" id="GO:0022857">
    <property type="term" value="F:transmembrane transporter activity"/>
    <property type="evidence" value="ECO:0007669"/>
    <property type="project" value="InterPro"/>
</dbReference>
<feature type="transmembrane region" description="Helical" evidence="9">
    <location>
        <begin position="150"/>
        <end position="169"/>
    </location>
</feature>